<organism evidence="1 2">
    <name type="scientific">Heterostelium pallidum (strain ATCC 26659 / Pp 5 / PN500)</name>
    <name type="common">Cellular slime mold</name>
    <name type="synonym">Polysphondylium pallidum</name>
    <dbReference type="NCBI Taxonomy" id="670386"/>
    <lineage>
        <taxon>Eukaryota</taxon>
        <taxon>Amoebozoa</taxon>
        <taxon>Evosea</taxon>
        <taxon>Eumycetozoa</taxon>
        <taxon>Dictyostelia</taxon>
        <taxon>Acytosteliales</taxon>
        <taxon>Acytosteliaceae</taxon>
        <taxon>Heterostelium</taxon>
    </lineage>
</organism>
<gene>
    <name evidence="1" type="ORF">PPL_12593</name>
</gene>
<dbReference type="InParanoid" id="D3BN18"/>
<name>D3BN18_HETP5</name>
<accession>D3BN18</accession>
<dbReference type="Proteomes" id="UP000001396">
    <property type="component" value="Unassembled WGS sequence"/>
</dbReference>
<sequence>MTESNTNIFFSLIKNQVVRLSIFSFINGINIAKSGYSLSFKNLKIDWICQSGNLQLLTDKFKYDSNSYLSPASLCSFSQKNKDLERFKLFAYKLAVDEFKAPFNVIHLLDYCCLGSSVEIVSYLIESEEVKNWFGKNYEVTDISILNAKTSNNNQLLQYLQTKRGIIRQ</sequence>
<dbReference type="GeneID" id="31368060"/>
<evidence type="ECO:0000313" key="2">
    <source>
        <dbReference type="Proteomes" id="UP000001396"/>
    </source>
</evidence>
<dbReference type="EMBL" id="ADBJ01000043">
    <property type="protein sequence ID" value="EFA77380.1"/>
    <property type="molecule type" value="Genomic_DNA"/>
</dbReference>
<keyword evidence="2" id="KW-1185">Reference proteome</keyword>
<reference evidence="1 2" key="1">
    <citation type="journal article" date="2011" name="Genome Res.">
        <title>Phylogeny-wide analysis of social amoeba genomes highlights ancient origins for complex intercellular communication.</title>
        <authorList>
            <person name="Heidel A.J."/>
            <person name="Lawal H.M."/>
            <person name="Felder M."/>
            <person name="Schilde C."/>
            <person name="Helps N.R."/>
            <person name="Tunggal B."/>
            <person name="Rivero F."/>
            <person name="John U."/>
            <person name="Schleicher M."/>
            <person name="Eichinger L."/>
            <person name="Platzer M."/>
            <person name="Noegel A.A."/>
            <person name="Schaap P."/>
            <person name="Gloeckner G."/>
        </authorList>
    </citation>
    <scope>NUCLEOTIDE SEQUENCE [LARGE SCALE GENOMIC DNA]</scope>
    <source>
        <strain evidence="2">ATCC 26659 / Pp 5 / PN500</strain>
    </source>
</reference>
<protein>
    <submittedName>
        <fullName evidence="1">Uncharacterized protein</fullName>
    </submittedName>
</protein>
<comment type="caution">
    <text evidence="1">The sequence shown here is derived from an EMBL/GenBank/DDBJ whole genome shotgun (WGS) entry which is preliminary data.</text>
</comment>
<dbReference type="AlphaFoldDB" id="D3BN18"/>
<dbReference type="RefSeq" id="XP_020429509.1">
    <property type="nucleotide sequence ID" value="XM_020583322.1"/>
</dbReference>
<evidence type="ECO:0000313" key="1">
    <source>
        <dbReference type="EMBL" id="EFA77380.1"/>
    </source>
</evidence>
<proteinExistence type="predicted"/>